<dbReference type="PRINTS" id="PR00464">
    <property type="entry name" value="EP450II"/>
</dbReference>
<protein>
    <recommendedName>
        <fullName evidence="11">Cytochrome P450</fullName>
    </recommendedName>
</protein>
<gene>
    <name evidence="9" type="ORF">VTL71DRAFT_10283</name>
</gene>
<keyword evidence="3 8" id="KW-0349">Heme</keyword>
<sequence length="522" mass="60077">MSSTLLLLVLVSFIIYWRITNYLSRRQISKESNIRGCQDPPSLQRKGLFGLGRLSEVSRANKEGRAPQWFVEKFDEVGDGVHTFRASALDYELIVTRDPENARAIFQTNSQDFEISPYRKDIWSPLLGDGIFTAQGEDWKHSRQLLRPQFSRDQISDLDLEEEHVQTLLNLPHLRSHSDGWTQSLDLAPFFLNLTMDVATEFLYGRSVNSQTLQSSAEGGEDQKHFSYHLEAGKTWLYTKGLFGKWNRLIRSSGFTRHCNEVHRFVDELVRCRLSTSEESKLYNESSKHGRFFLLDELAKYTQNPLELRNETLQILNAGRDTTGALLGWVFYYLARNTPVFTKLRSTILQEFGHDRTGEVPFQKLKNCEYLNHVIQEVLRVAAVVPVNERFAISSTTLPRGGGPDGSQPIFVPQGMRILMANYAMQQREDLWGPDVKEFKPERWEEKSSGWEFLPFGAGRRKCIGQQFALTETAYVVVRFLQRFDAMESVDREEVFFQYIFSNRSGRGVKVRLHEAAVDGSV</sequence>
<dbReference type="PROSITE" id="PS00086">
    <property type="entry name" value="CYTOCHROME_P450"/>
    <property type="match status" value="1"/>
</dbReference>
<organism evidence="9 10">
    <name type="scientific">Oculimacula yallundae</name>
    <dbReference type="NCBI Taxonomy" id="86028"/>
    <lineage>
        <taxon>Eukaryota</taxon>
        <taxon>Fungi</taxon>
        <taxon>Dikarya</taxon>
        <taxon>Ascomycota</taxon>
        <taxon>Pezizomycotina</taxon>
        <taxon>Leotiomycetes</taxon>
        <taxon>Helotiales</taxon>
        <taxon>Ploettnerulaceae</taxon>
        <taxon>Oculimacula</taxon>
    </lineage>
</organism>
<keyword evidence="7 8" id="KW-0503">Monooxygenase</keyword>
<reference evidence="9 10" key="1">
    <citation type="journal article" date="2024" name="Commun. Biol.">
        <title>Comparative genomic analysis of thermophilic fungi reveals convergent evolutionary adaptations and gene losses.</title>
        <authorList>
            <person name="Steindorff A.S."/>
            <person name="Aguilar-Pontes M.V."/>
            <person name="Robinson A.J."/>
            <person name="Andreopoulos B."/>
            <person name="LaButti K."/>
            <person name="Kuo A."/>
            <person name="Mondo S."/>
            <person name="Riley R."/>
            <person name="Otillar R."/>
            <person name="Haridas S."/>
            <person name="Lipzen A."/>
            <person name="Grimwood J."/>
            <person name="Schmutz J."/>
            <person name="Clum A."/>
            <person name="Reid I.D."/>
            <person name="Moisan M.C."/>
            <person name="Butler G."/>
            <person name="Nguyen T.T.M."/>
            <person name="Dewar K."/>
            <person name="Conant G."/>
            <person name="Drula E."/>
            <person name="Henrissat B."/>
            <person name="Hansel C."/>
            <person name="Singer S."/>
            <person name="Hutchinson M.I."/>
            <person name="de Vries R.P."/>
            <person name="Natvig D.O."/>
            <person name="Powell A.J."/>
            <person name="Tsang A."/>
            <person name="Grigoriev I.V."/>
        </authorList>
    </citation>
    <scope>NUCLEOTIDE SEQUENCE [LARGE SCALE GENOMIC DNA]</scope>
    <source>
        <strain evidence="9 10">CBS 494.80</strain>
    </source>
</reference>
<dbReference type="CDD" id="cd11063">
    <property type="entry name" value="CYP52"/>
    <property type="match status" value="1"/>
</dbReference>
<dbReference type="InterPro" id="IPR047146">
    <property type="entry name" value="Cyt_P450_E_CYP52_fungi"/>
</dbReference>
<comment type="similarity">
    <text evidence="2 8">Belongs to the cytochrome P450 family.</text>
</comment>
<dbReference type="InterPro" id="IPR001128">
    <property type="entry name" value="Cyt_P450"/>
</dbReference>
<dbReference type="PANTHER" id="PTHR24287:SF1">
    <property type="entry name" value="P450, PUTATIVE (EUROFUNG)-RELATED"/>
    <property type="match status" value="1"/>
</dbReference>
<dbReference type="Pfam" id="PF00067">
    <property type="entry name" value="p450"/>
    <property type="match status" value="1"/>
</dbReference>
<evidence type="ECO:0008006" key="11">
    <source>
        <dbReference type="Google" id="ProtNLM"/>
    </source>
</evidence>
<dbReference type="PRINTS" id="PR01239">
    <property type="entry name" value="EP450IICYP52"/>
</dbReference>
<evidence type="ECO:0000256" key="5">
    <source>
        <dbReference type="ARBA" id="ARBA00023002"/>
    </source>
</evidence>
<evidence type="ECO:0000313" key="9">
    <source>
        <dbReference type="EMBL" id="KAL2072959.1"/>
    </source>
</evidence>
<dbReference type="SUPFAM" id="SSF48264">
    <property type="entry name" value="Cytochrome P450"/>
    <property type="match status" value="1"/>
</dbReference>
<dbReference type="InterPro" id="IPR002974">
    <property type="entry name" value="Cyt_P450_E_CYP52_ascomycetes"/>
</dbReference>
<accession>A0ABR4CSU2</accession>
<evidence type="ECO:0000256" key="4">
    <source>
        <dbReference type="ARBA" id="ARBA00022723"/>
    </source>
</evidence>
<evidence type="ECO:0000256" key="7">
    <source>
        <dbReference type="ARBA" id="ARBA00023033"/>
    </source>
</evidence>
<evidence type="ECO:0000256" key="2">
    <source>
        <dbReference type="ARBA" id="ARBA00010617"/>
    </source>
</evidence>
<evidence type="ECO:0000256" key="3">
    <source>
        <dbReference type="ARBA" id="ARBA00022617"/>
    </source>
</evidence>
<dbReference type="Gene3D" id="1.10.630.10">
    <property type="entry name" value="Cytochrome P450"/>
    <property type="match status" value="1"/>
</dbReference>
<keyword evidence="6 8" id="KW-0408">Iron</keyword>
<name>A0ABR4CSU2_9HELO</name>
<dbReference type="PRINTS" id="PR00385">
    <property type="entry name" value="P450"/>
</dbReference>
<dbReference type="EMBL" id="JAZHXI010000003">
    <property type="protein sequence ID" value="KAL2072959.1"/>
    <property type="molecule type" value="Genomic_DNA"/>
</dbReference>
<dbReference type="InterPro" id="IPR002402">
    <property type="entry name" value="Cyt_P450_E_grp-II"/>
</dbReference>
<comment type="caution">
    <text evidence="9">The sequence shown here is derived from an EMBL/GenBank/DDBJ whole genome shotgun (WGS) entry which is preliminary data.</text>
</comment>
<dbReference type="PANTHER" id="PTHR24287">
    <property type="entry name" value="P450, PUTATIVE (EUROFUNG)-RELATED"/>
    <property type="match status" value="1"/>
</dbReference>
<evidence type="ECO:0000256" key="6">
    <source>
        <dbReference type="ARBA" id="ARBA00023004"/>
    </source>
</evidence>
<evidence type="ECO:0000256" key="1">
    <source>
        <dbReference type="ARBA" id="ARBA00001971"/>
    </source>
</evidence>
<keyword evidence="10" id="KW-1185">Reference proteome</keyword>
<keyword evidence="5 8" id="KW-0560">Oxidoreductase</keyword>
<evidence type="ECO:0000313" key="10">
    <source>
        <dbReference type="Proteomes" id="UP001595075"/>
    </source>
</evidence>
<evidence type="ECO:0000256" key="8">
    <source>
        <dbReference type="RuleBase" id="RU000461"/>
    </source>
</evidence>
<proteinExistence type="inferred from homology"/>
<dbReference type="InterPro" id="IPR017972">
    <property type="entry name" value="Cyt_P450_CS"/>
</dbReference>
<dbReference type="Proteomes" id="UP001595075">
    <property type="component" value="Unassembled WGS sequence"/>
</dbReference>
<comment type="cofactor">
    <cofactor evidence="1">
        <name>heme</name>
        <dbReference type="ChEBI" id="CHEBI:30413"/>
    </cofactor>
</comment>
<keyword evidence="4 8" id="KW-0479">Metal-binding</keyword>
<dbReference type="InterPro" id="IPR036396">
    <property type="entry name" value="Cyt_P450_sf"/>
</dbReference>